<proteinExistence type="predicted"/>
<keyword evidence="2" id="KW-0511">Multifunctional enzyme</keyword>
<protein>
    <submittedName>
        <fullName evidence="5">NAD(P)-dependent dehydrogenase (Short-subunit alcohol dehydrogenase family)</fullName>
    </submittedName>
</protein>
<keyword evidence="6" id="KW-1185">Reference proteome</keyword>
<dbReference type="Gene3D" id="1.10.1200.10">
    <property type="entry name" value="ACP-like"/>
    <property type="match status" value="1"/>
</dbReference>
<evidence type="ECO:0000256" key="3">
    <source>
        <dbReference type="SAM" id="MobiDB-lite"/>
    </source>
</evidence>
<dbReference type="InterPro" id="IPR050091">
    <property type="entry name" value="PKS_NRPS_Biosynth_Enz"/>
</dbReference>
<dbReference type="InterPro" id="IPR036291">
    <property type="entry name" value="NAD(P)-bd_dom_sf"/>
</dbReference>
<reference evidence="5 6" key="1">
    <citation type="submission" date="2023-07" db="EMBL/GenBank/DDBJ databases">
        <title>Comparative genomics of wheat-associated soil bacteria to identify genetic determinants of phenazine resistance.</title>
        <authorList>
            <person name="Mouncey N."/>
        </authorList>
    </citation>
    <scope>NUCLEOTIDE SEQUENCE [LARGE SCALE GENOMIC DNA]</scope>
    <source>
        <strain evidence="5 6">W2I16</strain>
    </source>
</reference>
<evidence type="ECO:0000256" key="1">
    <source>
        <dbReference type="ARBA" id="ARBA00022679"/>
    </source>
</evidence>
<accession>A0ABU0RDN0</accession>
<feature type="compositionally biased region" description="Basic residues" evidence="3">
    <location>
        <begin position="529"/>
        <end position="538"/>
    </location>
</feature>
<evidence type="ECO:0000313" key="5">
    <source>
        <dbReference type="EMBL" id="MDQ0930095.1"/>
    </source>
</evidence>
<dbReference type="InterPro" id="IPR013968">
    <property type="entry name" value="PKS_KR"/>
</dbReference>
<feature type="compositionally biased region" description="Basic residues" evidence="3">
    <location>
        <begin position="572"/>
        <end position="583"/>
    </location>
</feature>
<evidence type="ECO:0000259" key="4">
    <source>
        <dbReference type="SMART" id="SM00822"/>
    </source>
</evidence>
<feature type="domain" description="Ketoreductase" evidence="4">
    <location>
        <begin position="174"/>
        <end position="354"/>
    </location>
</feature>
<dbReference type="InterPro" id="IPR036736">
    <property type="entry name" value="ACP-like_sf"/>
</dbReference>
<dbReference type="Proteomes" id="UP001223072">
    <property type="component" value="Unassembled WGS sequence"/>
</dbReference>
<comment type="caution">
    <text evidence="5">The sequence shown here is derived from an EMBL/GenBank/DDBJ whole genome shotgun (WGS) entry which is preliminary data.</text>
</comment>
<dbReference type="PANTHER" id="PTHR43775:SF51">
    <property type="entry name" value="INACTIVE PHENOLPHTHIOCEROL SYNTHESIS POLYKETIDE SYNTHASE TYPE I PKS1-RELATED"/>
    <property type="match status" value="1"/>
</dbReference>
<dbReference type="SMART" id="SM00822">
    <property type="entry name" value="PKS_KR"/>
    <property type="match status" value="1"/>
</dbReference>
<dbReference type="Pfam" id="PF08659">
    <property type="entry name" value="KR"/>
    <property type="match status" value="1"/>
</dbReference>
<dbReference type="InterPro" id="IPR055123">
    <property type="entry name" value="SpnB-like_Rossmann"/>
</dbReference>
<name>A0ABU0RDN0_9ACTN</name>
<feature type="region of interest" description="Disordered" evidence="3">
    <location>
        <begin position="469"/>
        <end position="583"/>
    </location>
</feature>
<feature type="compositionally biased region" description="Low complexity" evidence="3">
    <location>
        <begin position="556"/>
        <end position="567"/>
    </location>
</feature>
<dbReference type="InterPro" id="IPR057326">
    <property type="entry name" value="KR_dom"/>
</dbReference>
<organism evidence="5 6">
    <name type="scientific">Streptomyces turgidiscabies</name>
    <dbReference type="NCBI Taxonomy" id="85558"/>
    <lineage>
        <taxon>Bacteria</taxon>
        <taxon>Bacillati</taxon>
        <taxon>Actinomycetota</taxon>
        <taxon>Actinomycetes</taxon>
        <taxon>Kitasatosporales</taxon>
        <taxon>Streptomycetaceae</taxon>
        <taxon>Streptomyces</taxon>
    </lineage>
</organism>
<dbReference type="Gene3D" id="3.40.50.720">
    <property type="entry name" value="NAD(P)-binding Rossmann-like Domain"/>
    <property type="match status" value="1"/>
</dbReference>
<evidence type="ECO:0000256" key="2">
    <source>
        <dbReference type="ARBA" id="ARBA00023268"/>
    </source>
</evidence>
<keyword evidence="1" id="KW-0808">Transferase</keyword>
<evidence type="ECO:0000313" key="6">
    <source>
        <dbReference type="Proteomes" id="UP001223072"/>
    </source>
</evidence>
<feature type="compositionally biased region" description="Basic and acidic residues" evidence="3">
    <location>
        <begin position="488"/>
        <end position="522"/>
    </location>
</feature>
<dbReference type="EMBL" id="JAUSZS010000001">
    <property type="protein sequence ID" value="MDQ0930095.1"/>
    <property type="molecule type" value="Genomic_DNA"/>
</dbReference>
<gene>
    <name evidence="5" type="ORF">QFZ49_000002</name>
</gene>
<dbReference type="Pfam" id="PF22953">
    <property type="entry name" value="SpnB_Rossmann"/>
    <property type="match status" value="1"/>
</dbReference>
<sequence>MVRPAGDDPWVSDVVAALGAEVTVLEAGAATAGRLAAEGVGRTAVVWLPPAEEAGVMATLRLVQAAREAGLSAPLWVVTRRAVAARPGDQVDGVWHGGVWGLGRVAALELPGLWGGLVDLPEDVDQSVAARLSGVLSADHGEDQLAIRSSGVLARRLVHAAGRDGEVEPWRTSGTAIVTGGTGGLGGYVARWLVDRGAEHVVLLSRRGADAPGAADLRAGLEAAGARVTVLAGDVADRSVLTEAFAAVQADLPLRTVVHAAGVGNAFTPVEAMTPDQLAGELRVKAEGALLLDELTEGMELDAFVLFSSGAASWGGSGQGGYAAGNACLDSLAEWRRARGRTATSIAWGTWAEAGMAAGDSEGHDYLARLGLSPMAPELAITALQRVVEDDETTVTVSDTDWATFTPAFTLARPSNLFALLPEAAPAPAAAEEEAGDTAFVQRLAALEDEERREQLLALVREHTAAVLGHDSARRRRPRPGVPGRRIRLADRGRAAQPAPEDHRSRASHDARLRLPEPEQARRPPGRGTGRRRGRGGRAARAEGAVAGVRRRPGGPRRAGSDAAAGPLDRRRTGRRAAGRHRRRLRRGTVLHGRPGKQLDVRFFVDCRPRVTTGIRGLSFNGH</sequence>
<dbReference type="SUPFAM" id="SSF51735">
    <property type="entry name" value="NAD(P)-binding Rossmann-fold domains"/>
    <property type="match status" value="2"/>
</dbReference>
<dbReference type="CDD" id="cd08952">
    <property type="entry name" value="KR_1_SDR_x"/>
    <property type="match status" value="1"/>
</dbReference>
<dbReference type="PANTHER" id="PTHR43775">
    <property type="entry name" value="FATTY ACID SYNTHASE"/>
    <property type="match status" value="1"/>
</dbReference>